<keyword evidence="5" id="KW-1185">Reference proteome</keyword>
<dbReference type="EMBL" id="SOFS01000044">
    <property type="protein sequence ID" value="TFC16876.1"/>
    <property type="molecule type" value="Genomic_DNA"/>
</dbReference>
<keyword evidence="2 4" id="KW-0067">ATP-binding</keyword>
<dbReference type="InterPro" id="IPR003439">
    <property type="entry name" value="ABC_transporter-like_ATP-bd"/>
</dbReference>
<keyword evidence="1" id="KW-0547">Nucleotide-binding</keyword>
<evidence type="ECO:0000313" key="4">
    <source>
        <dbReference type="EMBL" id="TFC16876.1"/>
    </source>
</evidence>
<dbReference type="Gene3D" id="3.40.50.300">
    <property type="entry name" value="P-loop containing nucleotide triphosphate hydrolases"/>
    <property type="match status" value="1"/>
</dbReference>
<proteinExistence type="predicted"/>
<evidence type="ECO:0000256" key="2">
    <source>
        <dbReference type="ARBA" id="ARBA00022840"/>
    </source>
</evidence>
<evidence type="ECO:0000313" key="5">
    <source>
        <dbReference type="Proteomes" id="UP000297604"/>
    </source>
</evidence>
<organism evidence="4 5">
    <name type="scientific">Cryobacterium glucosi</name>
    <dbReference type="NCBI Taxonomy" id="1259175"/>
    <lineage>
        <taxon>Bacteria</taxon>
        <taxon>Bacillati</taxon>
        <taxon>Actinomycetota</taxon>
        <taxon>Actinomycetes</taxon>
        <taxon>Micrococcales</taxon>
        <taxon>Microbacteriaceae</taxon>
        <taxon>Cryobacterium</taxon>
    </lineage>
</organism>
<reference evidence="4 5" key="1">
    <citation type="submission" date="2019-03" db="EMBL/GenBank/DDBJ databases">
        <title>Genomics of glacier-inhabiting Cryobacterium strains.</title>
        <authorList>
            <person name="Liu Q."/>
            <person name="Xin Y.-H."/>
        </authorList>
    </citation>
    <scope>NUCLEOTIDE SEQUENCE [LARGE SCALE GENOMIC DNA]</scope>
    <source>
        <strain evidence="4 5">MDB1-5</strain>
    </source>
</reference>
<evidence type="ECO:0000259" key="3">
    <source>
        <dbReference type="PROSITE" id="PS50893"/>
    </source>
</evidence>
<dbReference type="Pfam" id="PF00005">
    <property type="entry name" value="ABC_tran"/>
    <property type="match status" value="1"/>
</dbReference>
<dbReference type="SUPFAM" id="SSF52540">
    <property type="entry name" value="P-loop containing nucleoside triphosphate hydrolases"/>
    <property type="match status" value="1"/>
</dbReference>
<dbReference type="GO" id="GO:0005524">
    <property type="term" value="F:ATP binding"/>
    <property type="evidence" value="ECO:0007669"/>
    <property type="project" value="UniProtKB-KW"/>
</dbReference>
<dbReference type="InterPro" id="IPR027417">
    <property type="entry name" value="P-loop_NTPase"/>
</dbReference>
<gene>
    <name evidence="4" type="ORF">E3O46_17190</name>
</gene>
<dbReference type="PANTHER" id="PTHR43158">
    <property type="entry name" value="SKFA PEPTIDE EXPORT ATP-BINDING PROTEIN SKFE"/>
    <property type="match status" value="1"/>
</dbReference>
<dbReference type="PROSITE" id="PS50893">
    <property type="entry name" value="ABC_TRANSPORTER_2"/>
    <property type="match status" value="1"/>
</dbReference>
<dbReference type="InterPro" id="IPR003593">
    <property type="entry name" value="AAA+_ATPase"/>
</dbReference>
<comment type="caution">
    <text evidence="4">The sequence shown here is derived from an EMBL/GenBank/DDBJ whole genome shotgun (WGS) entry which is preliminary data.</text>
</comment>
<name>A0ABY2II57_9MICO</name>
<feature type="domain" description="ABC transporter" evidence="3">
    <location>
        <begin position="7"/>
        <end position="213"/>
    </location>
</feature>
<evidence type="ECO:0000256" key="1">
    <source>
        <dbReference type="ARBA" id="ARBA00022741"/>
    </source>
</evidence>
<dbReference type="Proteomes" id="UP000297604">
    <property type="component" value="Unassembled WGS sequence"/>
</dbReference>
<dbReference type="SMART" id="SM00382">
    <property type="entry name" value="AAA"/>
    <property type="match status" value="1"/>
</dbReference>
<sequence>MGLVSCLEARDVSASIDSEVLLAPVSLIVSCGEALAVQGRNGSGKTTLLRILSGQLRPTGGRAFIDGEPVDERHRAMRRTISARIGLPAFARELTAHEHLRFIATTWGRPGSAATDAADTTMAALGISDLQNRFVNELSSGQTQLLSLATALVRPFDVLILDEPEQRLDATRRALVASVVRTEIDRGATVVIASHSTDMIEAIADRSVSLAES</sequence>
<dbReference type="PANTHER" id="PTHR43158:SF2">
    <property type="entry name" value="SKFA PEPTIDE EXPORT ATP-BINDING PROTEIN SKFE"/>
    <property type="match status" value="1"/>
</dbReference>
<protein>
    <submittedName>
        <fullName evidence="4">ABC transporter ATP-binding protein</fullName>
    </submittedName>
</protein>
<accession>A0ABY2II57</accession>